<evidence type="ECO:0000256" key="3">
    <source>
        <dbReference type="ARBA" id="ARBA00023004"/>
    </source>
</evidence>
<evidence type="ECO:0000256" key="5">
    <source>
        <dbReference type="SAM" id="SignalP"/>
    </source>
</evidence>
<dbReference type="InterPro" id="IPR009056">
    <property type="entry name" value="Cyt_c-like_dom"/>
</dbReference>
<dbReference type="InterPro" id="IPR036909">
    <property type="entry name" value="Cyt_c-like_dom_sf"/>
</dbReference>
<feature type="chain" id="PRO_5047262218" description="Cytochrome c domain-containing protein" evidence="5">
    <location>
        <begin position="27"/>
        <end position="127"/>
    </location>
</feature>
<evidence type="ECO:0000259" key="6">
    <source>
        <dbReference type="PROSITE" id="PS51007"/>
    </source>
</evidence>
<accession>A0ABV3R7P3</accession>
<dbReference type="SUPFAM" id="SSF46626">
    <property type="entry name" value="Cytochrome c"/>
    <property type="match status" value="1"/>
</dbReference>
<evidence type="ECO:0000256" key="2">
    <source>
        <dbReference type="ARBA" id="ARBA00022723"/>
    </source>
</evidence>
<sequence length="127" mass="13207">MDAKTPALLALACLFISGCAATGASAPPPNDRLLDNAAAPARGLAFAQERCGGCHAVAEGISPNPLAPSFSAVINQPGLTSSTLEPWLRNSHDFPAEMNFAIAPQRISDLAAYMLTLKDPTYKPASQ</sequence>
<keyword evidence="1 4" id="KW-0349">Heme</keyword>
<name>A0ABV3R7P3_9SPHN</name>
<reference evidence="7 8" key="1">
    <citation type="submission" date="2024-06" db="EMBL/GenBank/DDBJ databases">
        <title>Novosphingobium rhizovicinus M1R2S20.</title>
        <authorList>
            <person name="Sun J.-Q."/>
        </authorList>
    </citation>
    <scope>NUCLEOTIDE SEQUENCE [LARGE SCALE GENOMIC DNA]</scope>
    <source>
        <strain evidence="7 8">M1R2S20</strain>
    </source>
</reference>
<feature type="domain" description="Cytochrome c" evidence="6">
    <location>
        <begin position="38"/>
        <end position="118"/>
    </location>
</feature>
<dbReference type="Gene3D" id="1.10.760.10">
    <property type="entry name" value="Cytochrome c-like domain"/>
    <property type="match status" value="1"/>
</dbReference>
<dbReference type="PROSITE" id="PS51007">
    <property type="entry name" value="CYTC"/>
    <property type="match status" value="1"/>
</dbReference>
<dbReference type="Proteomes" id="UP001556118">
    <property type="component" value="Unassembled WGS sequence"/>
</dbReference>
<protein>
    <recommendedName>
        <fullName evidence="6">Cytochrome c domain-containing protein</fullName>
    </recommendedName>
</protein>
<dbReference type="PROSITE" id="PS51257">
    <property type="entry name" value="PROKAR_LIPOPROTEIN"/>
    <property type="match status" value="1"/>
</dbReference>
<keyword evidence="3 4" id="KW-0408">Iron</keyword>
<keyword evidence="2 4" id="KW-0479">Metal-binding</keyword>
<feature type="signal peptide" evidence="5">
    <location>
        <begin position="1"/>
        <end position="26"/>
    </location>
</feature>
<organism evidence="7 8">
    <name type="scientific">Novosphingobium rhizovicinum</name>
    <dbReference type="NCBI Taxonomy" id="3228928"/>
    <lineage>
        <taxon>Bacteria</taxon>
        <taxon>Pseudomonadati</taxon>
        <taxon>Pseudomonadota</taxon>
        <taxon>Alphaproteobacteria</taxon>
        <taxon>Sphingomonadales</taxon>
        <taxon>Sphingomonadaceae</taxon>
        <taxon>Novosphingobium</taxon>
    </lineage>
</organism>
<dbReference type="RefSeq" id="WP_367769182.1">
    <property type="nucleotide sequence ID" value="NZ_JBFNXR010000019.1"/>
</dbReference>
<evidence type="ECO:0000313" key="7">
    <source>
        <dbReference type="EMBL" id="MEW9854118.1"/>
    </source>
</evidence>
<evidence type="ECO:0000256" key="1">
    <source>
        <dbReference type="ARBA" id="ARBA00022617"/>
    </source>
</evidence>
<keyword evidence="8" id="KW-1185">Reference proteome</keyword>
<keyword evidence="5" id="KW-0732">Signal</keyword>
<gene>
    <name evidence="7" type="ORF">ABUH87_02840</name>
</gene>
<evidence type="ECO:0000256" key="4">
    <source>
        <dbReference type="PROSITE-ProRule" id="PRU00433"/>
    </source>
</evidence>
<comment type="caution">
    <text evidence="7">The sequence shown here is derived from an EMBL/GenBank/DDBJ whole genome shotgun (WGS) entry which is preliminary data.</text>
</comment>
<proteinExistence type="predicted"/>
<dbReference type="EMBL" id="JBFNXR010000019">
    <property type="protein sequence ID" value="MEW9854118.1"/>
    <property type="molecule type" value="Genomic_DNA"/>
</dbReference>
<evidence type="ECO:0000313" key="8">
    <source>
        <dbReference type="Proteomes" id="UP001556118"/>
    </source>
</evidence>